<evidence type="ECO:0000313" key="3">
    <source>
        <dbReference type="Proteomes" id="UP001302274"/>
    </source>
</evidence>
<accession>A0ABU5VYK9</accession>
<feature type="signal peptide" evidence="1">
    <location>
        <begin position="1"/>
        <end position="18"/>
    </location>
</feature>
<organism evidence="2 3">
    <name type="scientific">Bacteriovorax antarcticus</name>
    <dbReference type="NCBI Taxonomy" id="3088717"/>
    <lineage>
        <taxon>Bacteria</taxon>
        <taxon>Pseudomonadati</taxon>
        <taxon>Bdellovibrionota</taxon>
        <taxon>Bacteriovoracia</taxon>
        <taxon>Bacteriovoracales</taxon>
        <taxon>Bacteriovoracaceae</taxon>
        <taxon>Bacteriovorax</taxon>
    </lineage>
</organism>
<dbReference type="Proteomes" id="UP001302274">
    <property type="component" value="Unassembled WGS sequence"/>
</dbReference>
<feature type="chain" id="PRO_5045922050" evidence="1">
    <location>
        <begin position="19"/>
        <end position="147"/>
    </location>
</feature>
<keyword evidence="3" id="KW-1185">Reference proteome</keyword>
<evidence type="ECO:0000256" key="1">
    <source>
        <dbReference type="SAM" id="SignalP"/>
    </source>
</evidence>
<dbReference type="EMBL" id="JAYGJQ010000002">
    <property type="protein sequence ID" value="MEA9358047.1"/>
    <property type="molecule type" value="Genomic_DNA"/>
</dbReference>
<comment type="caution">
    <text evidence="2">The sequence shown here is derived from an EMBL/GenBank/DDBJ whole genome shotgun (WGS) entry which is preliminary data.</text>
</comment>
<gene>
    <name evidence="2" type="ORF">SHI21_17575</name>
</gene>
<reference evidence="2 3" key="1">
    <citation type="submission" date="2023-11" db="EMBL/GenBank/DDBJ databases">
        <title>A Novel Polar Bacteriovorax (B. antarcticus) Isolated from the Biocrust in Antarctica.</title>
        <authorList>
            <person name="Mun W."/>
            <person name="Choi S.Y."/>
            <person name="Mitchell R.J."/>
        </authorList>
    </citation>
    <scope>NUCLEOTIDE SEQUENCE [LARGE SCALE GENOMIC DNA]</scope>
    <source>
        <strain evidence="2 3">PP10</strain>
    </source>
</reference>
<protein>
    <submittedName>
        <fullName evidence="2">Uncharacterized protein</fullName>
    </submittedName>
</protein>
<name>A0ABU5VYK9_9BACT</name>
<keyword evidence="1" id="KW-0732">Signal</keyword>
<dbReference type="RefSeq" id="WP_323578291.1">
    <property type="nucleotide sequence ID" value="NZ_JAYGJQ010000002.1"/>
</dbReference>
<proteinExistence type="predicted"/>
<evidence type="ECO:0000313" key="2">
    <source>
        <dbReference type="EMBL" id="MEA9358047.1"/>
    </source>
</evidence>
<sequence>MKLLLICIALSFSIPSFANEFTFETNAGAKEDLGSLQEKSAQAQDHDRLILANLCHETIRVYLAYVKLDGTWDLSPGYFQVLPGQSSFVARTRYSTYYIAAISESGRYIWKGNVAIRFDDGTTLGMIEKKILSSTWGDWTQQLSCNN</sequence>